<keyword evidence="1" id="KW-0812">Transmembrane</keyword>
<reference evidence="3" key="1">
    <citation type="journal article" date="2019" name="Int. J. Syst. Evol. Microbiol.">
        <title>The Global Catalogue of Microorganisms (GCM) 10K type strain sequencing project: providing services to taxonomists for standard genome sequencing and annotation.</title>
        <authorList>
            <consortium name="The Broad Institute Genomics Platform"/>
            <consortium name="The Broad Institute Genome Sequencing Center for Infectious Disease"/>
            <person name="Wu L."/>
            <person name="Ma J."/>
        </authorList>
    </citation>
    <scope>NUCLEOTIDE SEQUENCE [LARGE SCALE GENOMIC DNA]</scope>
    <source>
        <strain evidence="3">DT28</strain>
    </source>
</reference>
<evidence type="ECO:0000313" key="3">
    <source>
        <dbReference type="Proteomes" id="UP001595962"/>
    </source>
</evidence>
<dbReference type="RefSeq" id="WP_377331852.1">
    <property type="nucleotide sequence ID" value="NZ_JBHSGB010000004.1"/>
</dbReference>
<protein>
    <recommendedName>
        <fullName evidence="4">DUF2474 domain-containing protein</fullName>
    </recommendedName>
</protein>
<keyword evidence="1" id="KW-1133">Transmembrane helix</keyword>
<evidence type="ECO:0000313" key="2">
    <source>
        <dbReference type="EMBL" id="MFC4654121.1"/>
    </source>
</evidence>
<name>A0ABV9JIH2_9GAMM</name>
<dbReference type="Proteomes" id="UP001595962">
    <property type="component" value="Unassembled WGS sequence"/>
</dbReference>
<keyword evidence="3" id="KW-1185">Reference proteome</keyword>
<evidence type="ECO:0008006" key="4">
    <source>
        <dbReference type="Google" id="ProtNLM"/>
    </source>
</evidence>
<gene>
    <name evidence="2" type="ORF">ACFO3I_03670</name>
</gene>
<comment type="caution">
    <text evidence="2">The sequence shown here is derived from an EMBL/GenBank/DDBJ whole genome shotgun (WGS) entry which is preliminary data.</text>
</comment>
<sequence length="41" mass="4679">MQQQGVQQPRQQWLWFVAFYLLGVAALAALASLLKWAVSFL</sequence>
<proteinExistence type="predicted"/>
<accession>A0ABV9JIH2</accession>
<dbReference type="EMBL" id="JBHSGB010000004">
    <property type="protein sequence ID" value="MFC4654121.1"/>
    <property type="molecule type" value="Genomic_DNA"/>
</dbReference>
<organism evidence="2 3">
    <name type="scientific">Rheinheimera marina</name>
    <dbReference type="NCBI Taxonomy" id="1774958"/>
    <lineage>
        <taxon>Bacteria</taxon>
        <taxon>Pseudomonadati</taxon>
        <taxon>Pseudomonadota</taxon>
        <taxon>Gammaproteobacteria</taxon>
        <taxon>Chromatiales</taxon>
        <taxon>Chromatiaceae</taxon>
        <taxon>Rheinheimera</taxon>
    </lineage>
</organism>
<evidence type="ECO:0000256" key="1">
    <source>
        <dbReference type="SAM" id="Phobius"/>
    </source>
</evidence>
<feature type="transmembrane region" description="Helical" evidence="1">
    <location>
        <begin position="12"/>
        <end position="34"/>
    </location>
</feature>
<keyword evidence="1" id="KW-0472">Membrane</keyword>